<proteinExistence type="predicted"/>
<keyword evidence="4" id="KW-0411">Iron-sulfur</keyword>
<protein>
    <submittedName>
        <fullName evidence="6">Nitrite reductase/ring-hydroxylating ferredoxin subunit</fullName>
    </submittedName>
</protein>
<dbReference type="SUPFAM" id="SSF50022">
    <property type="entry name" value="ISP domain"/>
    <property type="match status" value="1"/>
</dbReference>
<comment type="caution">
    <text evidence="6">The sequence shown here is derived from an EMBL/GenBank/DDBJ whole genome shotgun (WGS) entry which is preliminary data.</text>
</comment>
<evidence type="ECO:0000256" key="2">
    <source>
        <dbReference type="ARBA" id="ARBA00022723"/>
    </source>
</evidence>
<dbReference type="GO" id="GO:0051537">
    <property type="term" value="F:2 iron, 2 sulfur cluster binding"/>
    <property type="evidence" value="ECO:0007669"/>
    <property type="project" value="UniProtKB-KW"/>
</dbReference>
<evidence type="ECO:0000259" key="5">
    <source>
        <dbReference type="PROSITE" id="PS51296"/>
    </source>
</evidence>
<dbReference type="PANTHER" id="PTHR21496">
    <property type="entry name" value="FERREDOXIN-RELATED"/>
    <property type="match status" value="1"/>
</dbReference>
<keyword evidence="3" id="KW-0408">Iron</keyword>
<dbReference type="Gene3D" id="2.102.10.10">
    <property type="entry name" value="Rieske [2Fe-2S] iron-sulphur domain"/>
    <property type="match status" value="1"/>
</dbReference>
<dbReference type="EMBL" id="JACIDM010000001">
    <property type="protein sequence ID" value="MBB4081548.1"/>
    <property type="molecule type" value="Genomic_DNA"/>
</dbReference>
<name>A0A7W6JAH4_9CAUL</name>
<keyword evidence="2" id="KW-0479">Metal-binding</keyword>
<dbReference type="GO" id="GO:0046872">
    <property type="term" value="F:metal ion binding"/>
    <property type="evidence" value="ECO:0007669"/>
    <property type="project" value="UniProtKB-KW"/>
</dbReference>
<keyword evidence="7" id="KW-1185">Reference proteome</keyword>
<evidence type="ECO:0000256" key="4">
    <source>
        <dbReference type="ARBA" id="ARBA00023014"/>
    </source>
</evidence>
<organism evidence="6 7">
    <name type="scientific">Brevundimonas lenta</name>
    <dbReference type="NCBI Taxonomy" id="424796"/>
    <lineage>
        <taxon>Bacteria</taxon>
        <taxon>Pseudomonadati</taxon>
        <taxon>Pseudomonadota</taxon>
        <taxon>Alphaproteobacteria</taxon>
        <taxon>Caulobacterales</taxon>
        <taxon>Caulobacteraceae</taxon>
        <taxon>Brevundimonas</taxon>
    </lineage>
</organism>
<dbReference type="AlphaFoldDB" id="A0A7W6JAH4"/>
<evidence type="ECO:0000256" key="1">
    <source>
        <dbReference type="ARBA" id="ARBA00022714"/>
    </source>
</evidence>
<keyword evidence="1" id="KW-0001">2Fe-2S</keyword>
<evidence type="ECO:0000313" key="6">
    <source>
        <dbReference type="EMBL" id="MBB4081548.1"/>
    </source>
</evidence>
<dbReference type="InterPro" id="IPR036922">
    <property type="entry name" value="Rieske_2Fe-2S_sf"/>
</dbReference>
<feature type="domain" description="Rieske" evidence="5">
    <location>
        <begin position="5"/>
        <end position="102"/>
    </location>
</feature>
<reference evidence="6 7" key="1">
    <citation type="submission" date="2020-08" db="EMBL/GenBank/DDBJ databases">
        <title>Genomic Encyclopedia of Type Strains, Phase IV (KMG-IV): sequencing the most valuable type-strain genomes for metagenomic binning, comparative biology and taxonomic classification.</title>
        <authorList>
            <person name="Goeker M."/>
        </authorList>
    </citation>
    <scope>NUCLEOTIDE SEQUENCE [LARGE SCALE GENOMIC DNA]</scope>
    <source>
        <strain evidence="6 7">DSM 23960</strain>
    </source>
</reference>
<evidence type="ECO:0000313" key="7">
    <source>
        <dbReference type="Proteomes" id="UP000529946"/>
    </source>
</evidence>
<dbReference type="InterPro" id="IPR017941">
    <property type="entry name" value="Rieske_2Fe-2S"/>
</dbReference>
<dbReference type="PROSITE" id="PS51296">
    <property type="entry name" value="RIESKE"/>
    <property type="match status" value="1"/>
</dbReference>
<evidence type="ECO:0000256" key="3">
    <source>
        <dbReference type="ARBA" id="ARBA00023004"/>
    </source>
</evidence>
<accession>A0A7W6JAH4</accession>
<dbReference type="Proteomes" id="UP000529946">
    <property type="component" value="Unassembled WGS sequence"/>
</dbReference>
<dbReference type="PANTHER" id="PTHR21496:SF23">
    <property type="entry name" value="3-PHENYLPROPIONATE_CINNAMIC ACID DIOXYGENASE FERREDOXIN SUBUNIT"/>
    <property type="match status" value="1"/>
</dbReference>
<sequence>MAEFTKVTTVDKLPPGRGASVRIGATDVAVFNVGGVFHAIDGVCPHQGGLLGLGRLSGCVVKCPEHGMRFDVTTGTSPGAPPGGGLACKVFEVKVEGDDVMVSV</sequence>
<gene>
    <name evidence="6" type="ORF">GGR12_000387</name>
</gene>
<dbReference type="Pfam" id="PF00355">
    <property type="entry name" value="Rieske"/>
    <property type="match status" value="1"/>
</dbReference>
<dbReference type="RefSeq" id="WP_183202324.1">
    <property type="nucleotide sequence ID" value="NZ_BAAAER010000002.1"/>
</dbReference>